<organism evidence="1">
    <name type="scientific">Anguilla anguilla</name>
    <name type="common">European freshwater eel</name>
    <name type="synonym">Muraena anguilla</name>
    <dbReference type="NCBI Taxonomy" id="7936"/>
    <lineage>
        <taxon>Eukaryota</taxon>
        <taxon>Metazoa</taxon>
        <taxon>Chordata</taxon>
        <taxon>Craniata</taxon>
        <taxon>Vertebrata</taxon>
        <taxon>Euteleostomi</taxon>
        <taxon>Actinopterygii</taxon>
        <taxon>Neopterygii</taxon>
        <taxon>Teleostei</taxon>
        <taxon>Anguilliformes</taxon>
        <taxon>Anguillidae</taxon>
        <taxon>Anguilla</taxon>
    </lineage>
</organism>
<dbReference type="EMBL" id="GBXM01015035">
    <property type="protein sequence ID" value="JAH93542.1"/>
    <property type="molecule type" value="Transcribed_RNA"/>
</dbReference>
<proteinExistence type="predicted"/>
<evidence type="ECO:0000313" key="1">
    <source>
        <dbReference type="EMBL" id="JAH93542.1"/>
    </source>
</evidence>
<sequence>MVLYSFMNCVNLVSSVMTRQHLQAIYQKAIFLPLSLTFSPAFNRSESSRSISLPPPLFLFLPSSPFLPGDAGILGQDADPFRLHKLCRSILCALLSWFH</sequence>
<name>A0A0E9WT44_ANGAN</name>
<reference evidence="1" key="1">
    <citation type="submission" date="2014-11" db="EMBL/GenBank/DDBJ databases">
        <authorList>
            <person name="Amaro Gonzalez C."/>
        </authorList>
    </citation>
    <scope>NUCLEOTIDE SEQUENCE</scope>
</reference>
<reference evidence="1" key="2">
    <citation type="journal article" date="2015" name="Fish Shellfish Immunol.">
        <title>Early steps in the European eel (Anguilla anguilla)-Vibrio vulnificus interaction in the gills: Role of the RtxA13 toxin.</title>
        <authorList>
            <person name="Callol A."/>
            <person name="Pajuelo D."/>
            <person name="Ebbesson L."/>
            <person name="Teles M."/>
            <person name="MacKenzie S."/>
            <person name="Amaro C."/>
        </authorList>
    </citation>
    <scope>NUCLEOTIDE SEQUENCE</scope>
</reference>
<protein>
    <submittedName>
        <fullName evidence="1">Uncharacterized protein</fullName>
    </submittedName>
</protein>
<dbReference type="AlphaFoldDB" id="A0A0E9WT44"/>
<accession>A0A0E9WT44</accession>